<name>D1LXA3_SACKO</name>
<evidence type="ECO:0000256" key="3">
    <source>
        <dbReference type="ARBA" id="ARBA00004649"/>
    </source>
</evidence>
<evidence type="ECO:0000256" key="11">
    <source>
        <dbReference type="RuleBase" id="RU368083"/>
    </source>
</evidence>
<dbReference type="InterPro" id="IPR006716">
    <property type="entry name" value="ERG2_sigma1_rcpt-like"/>
</dbReference>
<evidence type="ECO:0000256" key="5">
    <source>
        <dbReference type="ARBA" id="ARBA00020208"/>
    </source>
</evidence>
<comment type="similarity">
    <text evidence="4 11">Belongs to the ERG2 family.</text>
</comment>
<evidence type="ECO:0000256" key="1">
    <source>
        <dbReference type="ARBA" id="ARBA00004540"/>
    </source>
</evidence>
<keyword evidence="9 11" id="KW-0472">Membrane</keyword>
<proteinExistence type="evidence at transcript level"/>
<dbReference type="OrthoDB" id="347124at2759"/>
<evidence type="ECO:0000313" key="14">
    <source>
        <dbReference type="RefSeq" id="NP_001161620.1"/>
    </source>
</evidence>
<keyword evidence="7" id="KW-0256">Endoplasmic reticulum</keyword>
<dbReference type="PANTHER" id="PTHR10868:SF1">
    <property type="entry name" value="SIGMA NON-OPIOID INTRACELLULAR RECEPTOR 1"/>
    <property type="match status" value="1"/>
</dbReference>
<feature type="transmembrane region" description="Helical" evidence="11">
    <location>
        <begin position="9"/>
        <end position="27"/>
    </location>
</feature>
<keyword evidence="13" id="KW-1185">Reference proteome</keyword>
<evidence type="ECO:0000256" key="8">
    <source>
        <dbReference type="ARBA" id="ARBA00022989"/>
    </source>
</evidence>
<keyword evidence="6 11" id="KW-0812">Transmembrane</keyword>
<evidence type="ECO:0000256" key="6">
    <source>
        <dbReference type="ARBA" id="ARBA00022692"/>
    </source>
</evidence>
<dbReference type="Pfam" id="PF04622">
    <property type="entry name" value="ERG2_Sigma1R"/>
    <property type="match status" value="1"/>
</dbReference>
<dbReference type="KEGG" id="sko:100313693"/>
<evidence type="ECO:0000256" key="10">
    <source>
        <dbReference type="ARBA" id="ARBA00033467"/>
    </source>
</evidence>
<keyword evidence="8 11" id="KW-1133">Transmembrane helix</keyword>
<sequence>MVCSCLVRLLKWAIVIAIATFAIQFWLETKTYLFDDASIAKIAEKYVGLPHEEAFAKITPVLRDKYGSEHFLQDDDMQWIFVNAGGWMGSMCLLHASLTEYVLFFGTAVDTVGHSGRYWANISDTILTGSFRQWKEGELKSEVFKPGDTIVHVFGEATAVQWSHDTWMIEYGRGFIPSTLGFALADTLFGTTDYMTLFYTLRIYSKALLQETMLVANEWYHHVKEM</sequence>
<dbReference type="EMBL" id="GU076080">
    <property type="protein sequence ID" value="ACY92609.1"/>
    <property type="molecule type" value="mRNA"/>
</dbReference>
<dbReference type="Proteomes" id="UP000694865">
    <property type="component" value="Unplaced"/>
</dbReference>
<organism evidence="12">
    <name type="scientific">Saccoglossus kowalevskii</name>
    <name type="common">Acorn worm</name>
    <dbReference type="NCBI Taxonomy" id="10224"/>
    <lineage>
        <taxon>Eukaryota</taxon>
        <taxon>Metazoa</taxon>
        <taxon>Hemichordata</taxon>
        <taxon>Enteropneusta</taxon>
        <taxon>Harrimaniidae</taxon>
        <taxon>Saccoglossus</taxon>
    </lineage>
</organism>
<dbReference type="RefSeq" id="NP_001161620.1">
    <property type="nucleotide sequence ID" value="NM_001168148.1"/>
</dbReference>
<evidence type="ECO:0000256" key="2">
    <source>
        <dbReference type="ARBA" id="ARBA00004586"/>
    </source>
</evidence>
<accession>D1LXA3</accession>
<reference evidence="14" key="2">
    <citation type="submission" date="2025-05" db="UniProtKB">
        <authorList>
            <consortium name="RefSeq"/>
        </authorList>
    </citation>
    <scope>IDENTIFICATION</scope>
</reference>
<gene>
    <name evidence="14" type="primary">LOC100313693</name>
</gene>
<dbReference type="GO" id="GO:0005640">
    <property type="term" value="C:nuclear outer membrane"/>
    <property type="evidence" value="ECO:0007669"/>
    <property type="project" value="UniProtKB-SubCell"/>
</dbReference>
<dbReference type="PANTHER" id="PTHR10868">
    <property type="entry name" value="SIGMA 1-TYPE OPIOID RECEPTOR-RELATED"/>
    <property type="match status" value="1"/>
</dbReference>
<reference evidence="12" key="1">
    <citation type="submission" date="2009-10" db="EMBL/GenBank/DDBJ databases">
        <authorList>
            <person name="Freeman R.M.Jr."/>
            <person name="Wu M.M."/>
            <person name="Gerhart J.J."/>
        </authorList>
    </citation>
    <scope>NUCLEOTIDE SEQUENCE</scope>
</reference>
<evidence type="ECO:0000313" key="13">
    <source>
        <dbReference type="Proteomes" id="UP000694865"/>
    </source>
</evidence>
<evidence type="ECO:0000256" key="7">
    <source>
        <dbReference type="ARBA" id="ARBA00022824"/>
    </source>
</evidence>
<evidence type="ECO:0000313" key="12">
    <source>
        <dbReference type="EMBL" id="ACY92609.1"/>
    </source>
</evidence>
<dbReference type="GO" id="GO:0005789">
    <property type="term" value="C:endoplasmic reticulum membrane"/>
    <property type="evidence" value="ECO:0007669"/>
    <property type="project" value="UniProtKB-SubCell"/>
</dbReference>
<keyword evidence="12" id="KW-0675">Receptor</keyword>
<evidence type="ECO:0000256" key="4">
    <source>
        <dbReference type="ARBA" id="ARBA00007141"/>
    </source>
</evidence>
<dbReference type="AlphaFoldDB" id="D1LXA3"/>
<dbReference type="GeneID" id="100313693"/>
<comment type="subcellular location">
    <subcellularLocation>
        <location evidence="2">Endoplasmic reticulum membrane</location>
    </subcellularLocation>
    <subcellularLocation>
        <location evidence="1">Nucleus inner membrane</location>
    </subcellularLocation>
    <subcellularLocation>
        <location evidence="3">Nucleus outer membrane</location>
    </subcellularLocation>
</comment>
<dbReference type="GO" id="GO:0005637">
    <property type="term" value="C:nuclear inner membrane"/>
    <property type="evidence" value="ECO:0007669"/>
    <property type="project" value="UniProtKB-SubCell"/>
</dbReference>
<evidence type="ECO:0000256" key="9">
    <source>
        <dbReference type="ARBA" id="ARBA00023136"/>
    </source>
</evidence>
<protein>
    <recommendedName>
        <fullName evidence="5">Sigma non-opioid intracellular receptor 1</fullName>
    </recommendedName>
    <alternativeName>
        <fullName evidence="10">Sigma 1-type opioid receptor</fullName>
    </alternativeName>
</protein>